<evidence type="ECO:0000256" key="1">
    <source>
        <dbReference type="SAM" id="MobiDB-lite"/>
    </source>
</evidence>
<feature type="compositionally biased region" description="Basic and acidic residues" evidence="1">
    <location>
        <begin position="325"/>
        <end position="370"/>
    </location>
</feature>
<evidence type="ECO:0000313" key="6">
    <source>
        <dbReference type="Proteomes" id="UP001302602"/>
    </source>
</evidence>
<feature type="region of interest" description="Disordered" evidence="1">
    <location>
        <begin position="1063"/>
        <end position="1100"/>
    </location>
</feature>
<sequence>MSWLSWTSLVPTLLVLSASLAWWFTEPKNARINLIAAAGAALFCWAVAPELCRDLSYSVYALVVNALTSLRLHLFVLRHSKMLVTGVAVVWLVRRAWQTLWKPVPELINILGVEVPDSPDVSLAEIRADAATVNWTRPPANRSVQKFLIQVNGVVVGEVAANQEPAIVVSGLKPNHFYNVRVIAVGFNNFQAGSRVIRLRTFGRDGRPQLGNSRLPSNFVPEEPRGPTPNETGDEPGGVRSPIPALEIPTVHQEPSASPVRDVNSSAGPGIRRNTVSRRHSPSTTSIDQPVREEAKTDLKQTLPELTEKFEAIRKETEDVMAQIAKEEGDNRLVMEELEAEKRERRKEQKKKEEQTERLKRDVHATDRSMRNAMQRKAQKEKLLKEKQNERAKFHDNIAKWEKGLEEMRRDCDSFKQQMAELEGERDQKVEESREENGDLQAECSRLETELKVKREVVRKLEEDRKELPGGDEDGEWREKISEERREWYKTGTGRELQDAYVLESKRARALDEQIRILGIQIQHIPQAPTPFGLFNQPNTSGLEFDHSAATHLTQRSRAGTNFSIPATSLPSYSQIDSAISAPAGFASSRSANAPPGFAPGPFMDHSADVGRSDESSTRTAPLSPSATALLPSNLMADIDDDEPIPVSRFGPDPFLPPQQASPDNAPQSPASSGRSLSIFSSPHGSSSHLPFPSFQNDASDRLSLNATATIPSPVATEPPPNKLSGFFSFQRSRPAKAAEKEGVPFGSLKSGQSQSFPRQTDDLEGLGNKRRISISSGWGMFNRNSVGPEITEGHAPSSRMFSRSLNPFSSSHRAPGGLFPERDPSSPRPESIASAEFPRPSTDSGSIWGLQPGDVATLGKPSRLWSPDAWSRNPSRRPSLHGSPSALKTTLASADDEILGEEMLPNVNEVGVIGSRPPTQSKPAGRLNPNAPAFNITSFFKSKPEKEKDKESKDKTKAEKKDKAKSKDAKDKSKSKEPAVTPEGQQQGLLLELESPVESRKSRDDFSIHTQTSVAESRDSLSLDQSFSNTPSEPTSAGMSGSFKDDNVVRKLFRKGSSSKFSIAGRLSGKDSGLFKKGPSSTASGGGTSDKGGAASIERSSIGDFEDIADEAGGLSPAFLGRSYDSMASAGSPSLAPTVSHATKSKESKAPSRWLSNFGKKAKKEKESLDLDRSQFMNELDGLAEEGS</sequence>
<feature type="compositionally biased region" description="Polar residues" evidence="1">
    <location>
        <begin position="659"/>
        <end position="675"/>
    </location>
</feature>
<feature type="compositionally biased region" description="Basic and acidic residues" evidence="1">
    <location>
        <begin position="423"/>
        <end position="437"/>
    </location>
</feature>
<dbReference type="InterPro" id="IPR036116">
    <property type="entry name" value="FN3_sf"/>
</dbReference>
<dbReference type="InterPro" id="IPR013783">
    <property type="entry name" value="Ig-like_fold"/>
</dbReference>
<gene>
    <name evidence="5" type="ORF">N657DRAFT_667443</name>
</gene>
<dbReference type="AlphaFoldDB" id="A0AAN6U7X4"/>
<feature type="compositionally biased region" description="Polar residues" evidence="1">
    <location>
        <begin position="1023"/>
        <end position="1040"/>
    </location>
</feature>
<dbReference type="CDD" id="cd00063">
    <property type="entry name" value="FN3"/>
    <property type="match status" value="1"/>
</dbReference>
<dbReference type="GeneID" id="87832172"/>
<accession>A0AAN6U7X4</accession>
<dbReference type="PROSITE" id="PS50853">
    <property type="entry name" value="FN3"/>
    <property type="match status" value="1"/>
</dbReference>
<feature type="compositionally biased region" description="Polar residues" evidence="1">
    <location>
        <begin position="800"/>
        <end position="813"/>
    </location>
</feature>
<reference evidence="5" key="1">
    <citation type="journal article" date="2023" name="Mol. Phylogenet. Evol.">
        <title>Genome-scale phylogeny and comparative genomics of the fungal order Sordariales.</title>
        <authorList>
            <person name="Hensen N."/>
            <person name="Bonometti L."/>
            <person name="Westerberg I."/>
            <person name="Brannstrom I.O."/>
            <person name="Guillou S."/>
            <person name="Cros-Aarteil S."/>
            <person name="Calhoun S."/>
            <person name="Haridas S."/>
            <person name="Kuo A."/>
            <person name="Mondo S."/>
            <person name="Pangilinan J."/>
            <person name="Riley R."/>
            <person name="LaButti K."/>
            <person name="Andreopoulos B."/>
            <person name="Lipzen A."/>
            <person name="Chen C."/>
            <person name="Yan M."/>
            <person name="Daum C."/>
            <person name="Ng V."/>
            <person name="Clum A."/>
            <person name="Steindorff A."/>
            <person name="Ohm R.A."/>
            <person name="Martin F."/>
            <person name="Silar P."/>
            <person name="Natvig D.O."/>
            <person name="Lalanne C."/>
            <person name="Gautier V."/>
            <person name="Ament-Velasquez S.L."/>
            <person name="Kruys A."/>
            <person name="Hutchinson M.I."/>
            <person name="Powell A.J."/>
            <person name="Barry K."/>
            <person name="Miller A.N."/>
            <person name="Grigoriev I.V."/>
            <person name="Debuchy R."/>
            <person name="Gladieux P."/>
            <person name="Hiltunen Thoren M."/>
            <person name="Johannesson H."/>
        </authorList>
    </citation>
    <scope>NUCLEOTIDE SEQUENCE</scope>
    <source>
        <strain evidence="5">CBS 731.68</strain>
    </source>
</reference>
<feature type="signal peptide" evidence="3">
    <location>
        <begin position="1"/>
        <end position="21"/>
    </location>
</feature>
<evidence type="ECO:0000259" key="4">
    <source>
        <dbReference type="PROSITE" id="PS50853"/>
    </source>
</evidence>
<dbReference type="Pfam" id="PF00041">
    <property type="entry name" value="fn3"/>
    <property type="match status" value="1"/>
</dbReference>
<feature type="chain" id="PRO_5042862394" description="Fibronectin type-III domain-containing protein" evidence="3">
    <location>
        <begin position="22"/>
        <end position="1189"/>
    </location>
</feature>
<feature type="compositionally biased region" description="Basic and acidic residues" evidence="1">
    <location>
        <begin position="378"/>
        <end position="391"/>
    </location>
</feature>
<feature type="region of interest" description="Disordered" evidence="1">
    <location>
        <begin position="591"/>
        <end position="695"/>
    </location>
</feature>
<feature type="compositionally biased region" description="Low complexity" evidence="1">
    <location>
        <begin position="984"/>
        <end position="995"/>
    </location>
</feature>
<feature type="transmembrane region" description="Helical" evidence="2">
    <location>
        <begin position="55"/>
        <end position="76"/>
    </location>
</feature>
<dbReference type="Proteomes" id="UP001302602">
    <property type="component" value="Unassembled WGS sequence"/>
</dbReference>
<reference evidence="5" key="2">
    <citation type="submission" date="2023-05" db="EMBL/GenBank/DDBJ databases">
        <authorList>
            <consortium name="Lawrence Berkeley National Laboratory"/>
            <person name="Steindorff A."/>
            <person name="Hensen N."/>
            <person name="Bonometti L."/>
            <person name="Westerberg I."/>
            <person name="Brannstrom I.O."/>
            <person name="Guillou S."/>
            <person name="Cros-Aarteil S."/>
            <person name="Calhoun S."/>
            <person name="Haridas S."/>
            <person name="Kuo A."/>
            <person name="Mondo S."/>
            <person name="Pangilinan J."/>
            <person name="Riley R."/>
            <person name="Labutti K."/>
            <person name="Andreopoulos B."/>
            <person name="Lipzen A."/>
            <person name="Chen C."/>
            <person name="Yanf M."/>
            <person name="Daum C."/>
            <person name="Ng V."/>
            <person name="Clum A."/>
            <person name="Ohm R."/>
            <person name="Martin F."/>
            <person name="Silar P."/>
            <person name="Natvig D."/>
            <person name="Lalanne C."/>
            <person name="Gautier V."/>
            <person name="Ament-Velasquez S.L."/>
            <person name="Kruys A."/>
            <person name="Hutchinson M.I."/>
            <person name="Powell A.J."/>
            <person name="Barry K."/>
            <person name="Miller A.N."/>
            <person name="Grigoriev I.V."/>
            <person name="Debuchy R."/>
            <person name="Gladieux P."/>
            <person name="Thoren M.H."/>
            <person name="Johannesson H."/>
        </authorList>
    </citation>
    <scope>NUCLEOTIDE SEQUENCE</scope>
    <source>
        <strain evidence="5">CBS 731.68</strain>
    </source>
</reference>
<keyword evidence="2" id="KW-0472">Membrane</keyword>
<keyword evidence="3" id="KW-0732">Signal</keyword>
<dbReference type="InterPro" id="IPR003961">
    <property type="entry name" value="FN3_dom"/>
</dbReference>
<feature type="compositionally biased region" description="Basic and acidic residues" evidence="1">
    <location>
        <begin position="998"/>
        <end position="1008"/>
    </location>
</feature>
<feature type="region of interest" description="Disordered" evidence="1">
    <location>
        <begin position="1123"/>
        <end position="1162"/>
    </location>
</feature>
<feature type="region of interest" description="Disordered" evidence="1">
    <location>
        <begin position="420"/>
        <end position="441"/>
    </location>
</feature>
<feature type="region of interest" description="Disordered" evidence="1">
    <location>
        <begin position="711"/>
        <end position="768"/>
    </location>
</feature>
<feature type="compositionally biased region" description="Polar residues" evidence="1">
    <location>
        <begin position="1130"/>
        <end position="1143"/>
    </location>
</feature>
<dbReference type="SMART" id="SM00060">
    <property type="entry name" value="FN3"/>
    <property type="match status" value="1"/>
</dbReference>
<keyword evidence="6" id="KW-1185">Reference proteome</keyword>
<dbReference type="RefSeq" id="XP_062651873.1">
    <property type="nucleotide sequence ID" value="XM_062795403.1"/>
</dbReference>
<organism evidence="5 6">
    <name type="scientific">Parathielavia appendiculata</name>
    <dbReference type="NCBI Taxonomy" id="2587402"/>
    <lineage>
        <taxon>Eukaryota</taxon>
        <taxon>Fungi</taxon>
        <taxon>Dikarya</taxon>
        <taxon>Ascomycota</taxon>
        <taxon>Pezizomycotina</taxon>
        <taxon>Sordariomycetes</taxon>
        <taxon>Sordariomycetidae</taxon>
        <taxon>Sordariales</taxon>
        <taxon>Chaetomiaceae</taxon>
        <taxon>Parathielavia</taxon>
    </lineage>
</organism>
<feature type="compositionally biased region" description="Polar residues" evidence="1">
    <location>
        <begin position="750"/>
        <end position="759"/>
    </location>
</feature>
<feature type="compositionally biased region" description="Low complexity" evidence="1">
    <location>
        <begin position="676"/>
        <end position="695"/>
    </location>
</feature>
<comment type="caution">
    <text evidence="5">The sequence shown here is derived from an EMBL/GenBank/DDBJ whole genome shotgun (WGS) entry which is preliminary data.</text>
</comment>
<evidence type="ECO:0000256" key="2">
    <source>
        <dbReference type="SAM" id="Phobius"/>
    </source>
</evidence>
<feature type="compositionally biased region" description="Basic and acidic residues" evidence="1">
    <location>
        <begin position="290"/>
        <end position="299"/>
    </location>
</feature>
<feature type="transmembrane region" description="Helical" evidence="2">
    <location>
        <begin position="31"/>
        <end position="48"/>
    </location>
</feature>
<dbReference type="Gene3D" id="2.60.40.10">
    <property type="entry name" value="Immunoglobulins"/>
    <property type="match status" value="1"/>
</dbReference>
<feature type="domain" description="Fibronectin type-III" evidence="4">
    <location>
        <begin position="115"/>
        <end position="204"/>
    </location>
</feature>
<feature type="compositionally biased region" description="Basic and acidic residues" evidence="1">
    <location>
        <begin position="606"/>
        <end position="617"/>
    </location>
</feature>
<feature type="compositionally biased region" description="Basic and acidic residues" evidence="1">
    <location>
        <begin position="943"/>
        <end position="978"/>
    </location>
</feature>
<keyword evidence="2" id="KW-0812">Transmembrane</keyword>
<protein>
    <recommendedName>
        <fullName evidence="4">Fibronectin type-III domain-containing protein</fullName>
    </recommendedName>
</protein>
<feature type="region of interest" description="Disordered" evidence="1">
    <location>
        <begin position="324"/>
        <end position="391"/>
    </location>
</feature>
<evidence type="ECO:0000313" key="5">
    <source>
        <dbReference type="EMBL" id="KAK4128102.1"/>
    </source>
</evidence>
<feature type="region of interest" description="Disordered" evidence="1">
    <location>
        <begin position="204"/>
        <end position="303"/>
    </location>
</feature>
<feature type="compositionally biased region" description="Low complexity" evidence="1">
    <location>
        <begin position="594"/>
        <end position="603"/>
    </location>
</feature>
<keyword evidence="2" id="KW-1133">Transmembrane helix</keyword>
<evidence type="ECO:0000256" key="3">
    <source>
        <dbReference type="SAM" id="SignalP"/>
    </source>
</evidence>
<name>A0AAN6U7X4_9PEZI</name>
<feature type="compositionally biased region" description="Polar residues" evidence="1">
    <location>
        <begin position="618"/>
        <end position="627"/>
    </location>
</feature>
<proteinExistence type="predicted"/>
<dbReference type="SUPFAM" id="SSF49265">
    <property type="entry name" value="Fibronectin type III"/>
    <property type="match status" value="1"/>
</dbReference>
<dbReference type="EMBL" id="MU853223">
    <property type="protein sequence ID" value="KAK4128102.1"/>
    <property type="molecule type" value="Genomic_DNA"/>
</dbReference>
<feature type="region of interest" description="Disordered" evidence="1">
    <location>
        <begin position="790"/>
        <end position="1046"/>
    </location>
</feature>